<sequence length="357" mass="38018">MPALTPGRRPRAARGGRAPAGALTGITDVAYRPSLSAPIGMDVLDTAELRARGRRRSLDLAAPQRPGFHHLIHVPPEGTALPHTVDFSDHVIEPGGWLWIRPGQVHQYARGSGAAGDEPPADCVLVIWQPGFVPAEPPYERDPLVPSGPHAEAVGIALRHLTHEYADLAAIPLDAHIEALRMLLSVLLMRLAHARPAAPPSARPEGPFRRFEAAVERDFARTHRVADYAAALGYSPRTLTRATRAATGRSAKTFLDDRILLEARRLLVHTEAPASEIARRLGFGDPGDFSKFFRARDGRTPLAFRAAARGTTPAPARGTTPAPAGGTASAPVRGTASAPVGGHAHGPRARRGPAPPR</sequence>
<dbReference type="InterPro" id="IPR009057">
    <property type="entry name" value="Homeodomain-like_sf"/>
</dbReference>
<dbReference type="Gene3D" id="1.10.10.60">
    <property type="entry name" value="Homeodomain-like"/>
    <property type="match status" value="1"/>
</dbReference>
<dbReference type="InterPro" id="IPR018060">
    <property type="entry name" value="HTH_AraC"/>
</dbReference>
<comment type="caution">
    <text evidence="6">The sequence shown here is derived from an EMBL/GenBank/DDBJ whole genome shotgun (WGS) entry which is preliminary data.</text>
</comment>
<dbReference type="SUPFAM" id="SSF46689">
    <property type="entry name" value="Homeodomain-like"/>
    <property type="match status" value="1"/>
</dbReference>
<keyword evidence="2" id="KW-0238">DNA-binding</keyword>
<feature type="region of interest" description="Disordered" evidence="4">
    <location>
        <begin position="306"/>
        <end position="357"/>
    </location>
</feature>
<evidence type="ECO:0000256" key="2">
    <source>
        <dbReference type="ARBA" id="ARBA00023125"/>
    </source>
</evidence>
<gene>
    <name evidence="6" type="ORF">GCM10009863_06790</name>
</gene>
<dbReference type="PANTHER" id="PTHR43280">
    <property type="entry name" value="ARAC-FAMILY TRANSCRIPTIONAL REGULATOR"/>
    <property type="match status" value="1"/>
</dbReference>
<evidence type="ECO:0000256" key="4">
    <source>
        <dbReference type="SAM" id="MobiDB-lite"/>
    </source>
</evidence>
<evidence type="ECO:0000313" key="6">
    <source>
        <dbReference type="EMBL" id="GAA2596129.1"/>
    </source>
</evidence>
<reference evidence="7" key="1">
    <citation type="journal article" date="2019" name="Int. J. Syst. Evol. Microbiol.">
        <title>The Global Catalogue of Microorganisms (GCM) 10K type strain sequencing project: providing services to taxonomists for standard genome sequencing and annotation.</title>
        <authorList>
            <consortium name="The Broad Institute Genomics Platform"/>
            <consortium name="The Broad Institute Genome Sequencing Center for Infectious Disease"/>
            <person name="Wu L."/>
            <person name="Ma J."/>
        </authorList>
    </citation>
    <scope>NUCLEOTIDE SEQUENCE [LARGE SCALE GENOMIC DNA]</scope>
    <source>
        <strain evidence="7">JCM 16373</strain>
    </source>
</reference>
<feature type="domain" description="HTH araC/xylS-type" evidence="5">
    <location>
        <begin position="209"/>
        <end position="307"/>
    </location>
</feature>
<feature type="compositionally biased region" description="Low complexity" evidence="4">
    <location>
        <begin position="306"/>
        <end position="331"/>
    </location>
</feature>
<dbReference type="Pfam" id="PF12833">
    <property type="entry name" value="HTH_18"/>
    <property type="match status" value="1"/>
</dbReference>
<dbReference type="PROSITE" id="PS01124">
    <property type="entry name" value="HTH_ARAC_FAMILY_2"/>
    <property type="match status" value="1"/>
</dbReference>
<feature type="region of interest" description="Disordered" evidence="4">
    <location>
        <begin position="1"/>
        <end position="20"/>
    </location>
</feature>
<dbReference type="PANTHER" id="PTHR43280:SF32">
    <property type="entry name" value="TRANSCRIPTIONAL REGULATORY PROTEIN"/>
    <property type="match status" value="1"/>
</dbReference>
<dbReference type="SMART" id="SM00342">
    <property type="entry name" value="HTH_ARAC"/>
    <property type="match status" value="1"/>
</dbReference>
<evidence type="ECO:0000256" key="1">
    <source>
        <dbReference type="ARBA" id="ARBA00023015"/>
    </source>
</evidence>
<keyword evidence="3" id="KW-0804">Transcription</keyword>
<name>A0ABP6C0B1_9ACTN</name>
<protein>
    <recommendedName>
        <fullName evidence="5">HTH araC/xylS-type domain-containing protein</fullName>
    </recommendedName>
</protein>
<proteinExistence type="predicted"/>
<dbReference type="EMBL" id="BAAARJ010000002">
    <property type="protein sequence ID" value="GAA2596129.1"/>
    <property type="molecule type" value="Genomic_DNA"/>
</dbReference>
<evidence type="ECO:0000256" key="3">
    <source>
        <dbReference type="ARBA" id="ARBA00023163"/>
    </source>
</evidence>
<dbReference type="Proteomes" id="UP001501447">
    <property type="component" value="Unassembled WGS sequence"/>
</dbReference>
<keyword evidence="7" id="KW-1185">Reference proteome</keyword>
<evidence type="ECO:0000259" key="5">
    <source>
        <dbReference type="PROSITE" id="PS01124"/>
    </source>
</evidence>
<evidence type="ECO:0000313" key="7">
    <source>
        <dbReference type="Proteomes" id="UP001501447"/>
    </source>
</evidence>
<keyword evidence="1" id="KW-0805">Transcription regulation</keyword>
<organism evidence="6 7">
    <name type="scientific">Streptomyces axinellae</name>
    <dbReference type="NCBI Taxonomy" id="552788"/>
    <lineage>
        <taxon>Bacteria</taxon>
        <taxon>Bacillati</taxon>
        <taxon>Actinomycetota</taxon>
        <taxon>Actinomycetes</taxon>
        <taxon>Kitasatosporales</taxon>
        <taxon>Streptomycetaceae</taxon>
        <taxon>Streptomyces</taxon>
    </lineage>
</organism>
<accession>A0ABP6C0B1</accession>
<dbReference type="RefSeq" id="WP_344561946.1">
    <property type="nucleotide sequence ID" value="NZ_BAAARJ010000002.1"/>
</dbReference>